<proteinExistence type="inferred from homology"/>
<dbReference type="NCBIfam" id="TIGR00835">
    <property type="entry name" value="agcS"/>
    <property type="match status" value="1"/>
</dbReference>
<dbReference type="InterPro" id="IPR001463">
    <property type="entry name" value="Na/Ala_symport"/>
</dbReference>
<keyword evidence="8" id="KW-0769">Symport</keyword>
<evidence type="ECO:0000313" key="10">
    <source>
        <dbReference type="Proteomes" id="UP001489509"/>
    </source>
</evidence>
<evidence type="ECO:0000256" key="8">
    <source>
        <dbReference type="RuleBase" id="RU363064"/>
    </source>
</evidence>
<keyword evidence="5 8" id="KW-0812">Transmembrane</keyword>
<feature type="transmembrane region" description="Helical" evidence="8">
    <location>
        <begin position="244"/>
        <end position="268"/>
    </location>
</feature>
<protein>
    <submittedName>
        <fullName evidence="9">Sodium:alanine symporter family protein</fullName>
    </submittedName>
</protein>
<dbReference type="Pfam" id="PF01235">
    <property type="entry name" value="Na_Ala_symp"/>
    <property type="match status" value="1"/>
</dbReference>
<gene>
    <name evidence="9" type="ORF">WMO26_02810</name>
</gene>
<comment type="subcellular location">
    <subcellularLocation>
        <location evidence="1 8">Cell membrane</location>
        <topology evidence="1 8">Multi-pass membrane protein</topology>
    </subcellularLocation>
</comment>
<evidence type="ECO:0000256" key="3">
    <source>
        <dbReference type="ARBA" id="ARBA00022448"/>
    </source>
</evidence>
<feature type="transmembrane region" description="Helical" evidence="8">
    <location>
        <begin position="218"/>
        <end position="238"/>
    </location>
</feature>
<evidence type="ECO:0000256" key="1">
    <source>
        <dbReference type="ARBA" id="ARBA00004651"/>
    </source>
</evidence>
<reference evidence="9 10" key="1">
    <citation type="submission" date="2024-03" db="EMBL/GenBank/DDBJ databases">
        <title>Human intestinal bacterial collection.</title>
        <authorList>
            <person name="Pauvert C."/>
            <person name="Hitch T.C.A."/>
            <person name="Clavel T."/>
        </authorList>
    </citation>
    <scope>NUCLEOTIDE SEQUENCE [LARGE SCALE GENOMIC DNA]</scope>
    <source>
        <strain evidence="9 10">CLA-JM-H44</strain>
    </source>
</reference>
<feature type="transmembrane region" description="Helical" evidence="8">
    <location>
        <begin position="152"/>
        <end position="172"/>
    </location>
</feature>
<dbReference type="Proteomes" id="UP001489509">
    <property type="component" value="Unassembled WGS sequence"/>
</dbReference>
<keyword evidence="6 8" id="KW-1133">Transmembrane helix</keyword>
<feature type="transmembrane region" description="Helical" evidence="8">
    <location>
        <begin position="354"/>
        <end position="377"/>
    </location>
</feature>
<comment type="similarity">
    <text evidence="2 8">Belongs to the alanine or glycine:cation symporter (AGCS) (TC 2.A.25) family.</text>
</comment>
<keyword evidence="7 8" id="KW-0472">Membrane</keyword>
<feature type="transmembrane region" description="Helical" evidence="8">
    <location>
        <begin position="421"/>
        <end position="441"/>
    </location>
</feature>
<feature type="transmembrane region" description="Helical" evidence="8">
    <location>
        <begin position="18"/>
        <end position="37"/>
    </location>
</feature>
<evidence type="ECO:0000256" key="2">
    <source>
        <dbReference type="ARBA" id="ARBA00009261"/>
    </source>
</evidence>
<evidence type="ECO:0000256" key="6">
    <source>
        <dbReference type="ARBA" id="ARBA00022989"/>
    </source>
</evidence>
<evidence type="ECO:0000256" key="4">
    <source>
        <dbReference type="ARBA" id="ARBA00022475"/>
    </source>
</evidence>
<feature type="transmembrane region" description="Helical" evidence="8">
    <location>
        <begin position="69"/>
        <end position="98"/>
    </location>
</feature>
<evidence type="ECO:0000313" key="9">
    <source>
        <dbReference type="EMBL" id="MEQ2439753.1"/>
    </source>
</evidence>
<organism evidence="9 10">
    <name type="scientific">Solibaculum intestinale</name>
    <dbReference type="NCBI Taxonomy" id="3133165"/>
    <lineage>
        <taxon>Bacteria</taxon>
        <taxon>Bacillati</taxon>
        <taxon>Bacillota</taxon>
        <taxon>Clostridia</taxon>
        <taxon>Eubacteriales</taxon>
        <taxon>Oscillospiraceae</taxon>
        <taxon>Solibaculum</taxon>
    </lineage>
</organism>
<dbReference type="PANTHER" id="PTHR30330">
    <property type="entry name" value="AGSS FAMILY TRANSPORTER, SODIUM-ALANINE"/>
    <property type="match status" value="1"/>
</dbReference>
<feature type="transmembrane region" description="Helical" evidence="8">
    <location>
        <begin position="397"/>
        <end position="415"/>
    </location>
</feature>
<comment type="caution">
    <text evidence="9">The sequence shown here is derived from an EMBL/GenBank/DDBJ whole genome shotgun (WGS) entry which is preliminary data.</text>
</comment>
<dbReference type="PRINTS" id="PR00175">
    <property type="entry name" value="NAALASMPORT"/>
</dbReference>
<keyword evidence="10" id="KW-1185">Reference proteome</keyword>
<evidence type="ECO:0000256" key="5">
    <source>
        <dbReference type="ARBA" id="ARBA00022692"/>
    </source>
</evidence>
<keyword evidence="3 8" id="KW-0813">Transport</keyword>
<keyword evidence="4 8" id="KW-1003">Cell membrane</keyword>
<evidence type="ECO:0000256" key="7">
    <source>
        <dbReference type="ARBA" id="ARBA00023136"/>
    </source>
</evidence>
<feature type="transmembrane region" description="Helical" evidence="8">
    <location>
        <begin position="184"/>
        <end position="206"/>
    </location>
</feature>
<name>A0ABV1E166_9FIRM</name>
<sequence length="468" mass="49653">MDGLEQWIEQVNSAVHSFVWGPVMICILVGAGIWFTIGTRFFQVRKIGAICGTLGSVFKRKKDRDAGAISPFQAVSAALAGTLGVGNIVGVATAITIGGPGAVFWMWVSAFFGMMTKYAEVVLAVHYRERNGRGEWVGGPMYYLKNGLHSKFLAGAFAVFGVCASFGIGNMTQANAISSYSQNVFGVPTAVTGVIIAIITGLVIIGGIKRIAGVTEKIVPFMAILYIVGAGAVIVVHYKAVPDALSAIFSGAFAFEPLAGGIAGSAMARAIQVGISKGVFSNEAGLGSASIVHAAADTPHPARQGLWGAFEVFADTLVVCTITALAVLSCGLWENPEITGVTLTQKTFESVFGPFGGAFLAVSIIFFAFATIIGWSYYGERCGEYLFGAKFLMPYKVVYVLMTAVGAVLELTLVWDLSDTLNGLMAIPNLIGLFALSGMVFKLTKEEFPGRRALAAQKRGRKKQRMRR</sequence>
<accession>A0ABV1E166</accession>
<dbReference type="EMBL" id="JBBMFD010000002">
    <property type="protein sequence ID" value="MEQ2439753.1"/>
    <property type="molecule type" value="Genomic_DNA"/>
</dbReference>
<dbReference type="Gene3D" id="1.20.1740.10">
    <property type="entry name" value="Amino acid/polyamine transporter I"/>
    <property type="match status" value="1"/>
</dbReference>
<dbReference type="PROSITE" id="PS00873">
    <property type="entry name" value="NA_ALANINE_SYMP"/>
    <property type="match status" value="1"/>
</dbReference>
<dbReference type="PANTHER" id="PTHR30330:SF3">
    <property type="entry name" value="TRANSCRIPTIONAL REGULATOR, LRP FAMILY"/>
    <property type="match status" value="1"/>
</dbReference>
<feature type="transmembrane region" description="Helical" evidence="8">
    <location>
        <begin position="312"/>
        <end position="334"/>
    </location>
</feature>
<feature type="transmembrane region" description="Helical" evidence="8">
    <location>
        <begin position="104"/>
        <end position="125"/>
    </location>
</feature>